<dbReference type="InterPro" id="IPR027417">
    <property type="entry name" value="P-loop_NTPase"/>
</dbReference>
<evidence type="ECO:0000256" key="2">
    <source>
        <dbReference type="ARBA" id="ARBA00022614"/>
    </source>
</evidence>
<dbReference type="PRINTS" id="PR00364">
    <property type="entry name" value="DISEASERSIST"/>
</dbReference>
<evidence type="ECO:0000256" key="4">
    <source>
        <dbReference type="ARBA" id="ARBA00022801"/>
    </source>
</evidence>
<dbReference type="EMBL" id="RDQH01000338">
    <property type="protein sequence ID" value="RXH81125.1"/>
    <property type="molecule type" value="Genomic_DNA"/>
</dbReference>
<dbReference type="SMART" id="SM00255">
    <property type="entry name" value="TIR"/>
    <property type="match status" value="1"/>
</dbReference>
<evidence type="ECO:0000256" key="1">
    <source>
        <dbReference type="ARBA" id="ARBA00011982"/>
    </source>
</evidence>
<dbReference type="GO" id="GO:0061809">
    <property type="term" value="F:NAD+ nucleosidase activity, cyclic ADP-ribose generating"/>
    <property type="evidence" value="ECO:0007669"/>
    <property type="project" value="UniProtKB-EC"/>
</dbReference>
<keyword evidence="5" id="KW-0520">NAD</keyword>
<keyword evidence="9" id="KW-1185">Reference proteome</keyword>
<comment type="catalytic activity">
    <reaction evidence="6">
        <text>NAD(+) + H2O = ADP-D-ribose + nicotinamide + H(+)</text>
        <dbReference type="Rhea" id="RHEA:16301"/>
        <dbReference type="ChEBI" id="CHEBI:15377"/>
        <dbReference type="ChEBI" id="CHEBI:15378"/>
        <dbReference type="ChEBI" id="CHEBI:17154"/>
        <dbReference type="ChEBI" id="CHEBI:57540"/>
        <dbReference type="ChEBI" id="CHEBI:57967"/>
        <dbReference type="EC" id="3.2.2.6"/>
    </reaction>
    <physiologicalReaction direction="left-to-right" evidence="6">
        <dbReference type="Rhea" id="RHEA:16302"/>
    </physiologicalReaction>
</comment>
<dbReference type="InterPro" id="IPR045344">
    <property type="entry name" value="C-JID"/>
</dbReference>
<proteinExistence type="predicted"/>
<accession>A0A498IG77</accession>
<evidence type="ECO:0000313" key="8">
    <source>
        <dbReference type="EMBL" id="RXH81125.1"/>
    </source>
</evidence>
<feature type="domain" description="TIR" evidence="7">
    <location>
        <begin position="21"/>
        <end position="190"/>
    </location>
</feature>
<gene>
    <name evidence="8" type="ORF">DVH24_005039</name>
</gene>
<dbReference type="Pfam" id="PF01582">
    <property type="entry name" value="TIR"/>
    <property type="match status" value="1"/>
</dbReference>
<dbReference type="SUPFAM" id="SSF52200">
    <property type="entry name" value="Toll/Interleukin receptor TIR domain"/>
    <property type="match status" value="1"/>
</dbReference>
<evidence type="ECO:0000256" key="6">
    <source>
        <dbReference type="ARBA" id="ARBA00047304"/>
    </source>
</evidence>
<evidence type="ECO:0000259" key="7">
    <source>
        <dbReference type="PROSITE" id="PS50104"/>
    </source>
</evidence>
<dbReference type="InterPro" id="IPR035897">
    <property type="entry name" value="Toll_tir_struct_dom_sf"/>
</dbReference>
<dbReference type="Pfam" id="PF00931">
    <property type="entry name" value="NB-ARC"/>
    <property type="match status" value="1"/>
</dbReference>
<dbReference type="InterPro" id="IPR000157">
    <property type="entry name" value="TIR_dom"/>
</dbReference>
<dbReference type="PANTHER" id="PTHR11017:SF574">
    <property type="entry name" value="ADP-RIBOSYL CYCLASE_CYCLIC ADP-RIBOSE HYDROLASE"/>
    <property type="match status" value="1"/>
</dbReference>
<dbReference type="Gene3D" id="3.40.50.300">
    <property type="entry name" value="P-loop containing nucleotide triphosphate hydrolases"/>
    <property type="match status" value="1"/>
</dbReference>
<dbReference type="GO" id="GO:0007165">
    <property type="term" value="P:signal transduction"/>
    <property type="evidence" value="ECO:0007669"/>
    <property type="project" value="InterPro"/>
</dbReference>
<dbReference type="InterPro" id="IPR044974">
    <property type="entry name" value="Disease_R_plants"/>
</dbReference>
<dbReference type="Gene3D" id="3.40.50.10140">
    <property type="entry name" value="Toll/interleukin-1 receptor homology (TIR) domain"/>
    <property type="match status" value="1"/>
</dbReference>
<keyword evidence="3" id="KW-0677">Repeat</keyword>
<comment type="caution">
    <text evidence="8">The sequence shown here is derived from an EMBL/GenBank/DDBJ whole genome shotgun (WGS) entry which is preliminary data.</text>
</comment>
<dbReference type="PANTHER" id="PTHR11017">
    <property type="entry name" value="LEUCINE-RICH REPEAT-CONTAINING PROTEIN"/>
    <property type="match status" value="1"/>
</dbReference>
<dbReference type="AlphaFoldDB" id="A0A498IG77"/>
<dbReference type="FunFam" id="3.40.50.10140:FF:000007">
    <property type="entry name" value="Disease resistance protein (TIR-NBS-LRR class)"/>
    <property type="match status" value="1"/>
</dbReference>
<keyword evidence="2" id="KW-0433">Leucine-rich repeat</keyword>
<sequence>MADPMTTKTSSPLPPFPTPPMKYQFFVSFRGLDTRKGFTDHLYNALVRDGIHTFRDEEQLESRKPISKELTEAIAESQIFVVVLSRNYATSTWCLHELASMVELAANDESRLILPVFYDVTPSEVRTQTGVCFEKAFAKHEKDFEGETEKVTRWKSSLTTIADLSGFDLRHYRYETQPIGQIVERIFGELNNTNHMLSNDLKDFVGTDQVDKIESNLHSSIGSEEVRIIGICGMPGVGKSTIAKALSQRIRNQFEAFSFISKVGEISKKQSSFHIQEQLCDHLLDRKVTTKDVNKVISERLCRKRVLIILDNVDELEQIEAVAGKDGKKIYNRFGKGSRIIVTTTDETLLTKYELKLLYKIEKLTDKEALLLFCRKAFNEDCPINGYEKLSYEFVDQCGGFPLASLKDHNYSGEERIIGTLKVSYYGLTHSEQKKMFLDVACFFNGEDVCRDFDRLSVYNSCFPSNIDLEWFGRQSNDYSRTISLPQNLNMDSNWLGLAVCANFAILEHLTSEIDKLDIPAISHNLSCHFESDKGNSLHHYCTSKEEFMRLHLGGFVWVSYIPRVWFSYQLNECSSLEVSVVSDHEAFSVHGCGLRLLHQHDEKEFTQAILQYMTSLCDKKGKNKQTPS</sequence>
<reference evidence="8 9" key="1">
    <citation type="submission" date="2018-10" db="EMBL/GenBank/DDBJ databases">
        <title>A high-quality apple genome assembly.</title>
        <authorList>
            <person name="Hu J."/>
        </authorList>
    </citation>
    <scope>NUCLEOTIDE SEQUENCE [LARGE SCALE GENOMIC DNA]</scope>
    <source>
        <strain evidence="9">cv. HFTH1</strain>
        <tissue evidence="8">Young leaf</tissue>
    </source>
</reference>
<keyword evidence="4" id="KW-0378">Hydrolase</keyword>
<name>A0A498IG77_MALDO</name>
<dbReference type="InterPro" id="IPR002182">
    <property type="entry name" value="NB-ARC"/>
</dbReference>
<dbReference type="GO" id="GO:0006952">
    <property type="term" value="P:defense response"/>
    <property type="evidence" value="ECO:0007669"/>
    <property type="project" value="InterPro"/>
</dbReference>
<protein>
    <recommendedName>
        <fullName evidence="1">ADP-ribosyl cyclase/cyclic ADP-ribose hydrolase</fullName>
        <ecNumber evidence="1">3.2.2.6</ecNumber>
    </recommendedName>
</protein>
<dbReference type="GO" id="GO:0043531">
    <property type="term" value="F:ADP binding"/>
    <property type="evidence" value="ECO:0007669"/>
    <property type="project" value="InterPro"/>
</dbReference>
<dbReference type="PROSITE" id="PS50104">
    <property type="entry name" value="TIR"/>
    <property type="match status" value="1"/>
</dbReference>
<dbReference type="Proteomes" id="UP000290289">
    <property type="component" value="Chromosome 12"/>
</dbReference>
<dbReference type="EC" id="3.2.2.6" evidence="1"/>
<evidence type="ECO:0000256" key="5">
    <source>
        <dbReference type="ARBA" id="ARBA00023027"/>
    </source>
</evidence>
<dbReference type="SUPFAM" id="SSF52540">
    <property type="entry name" value="P-loop containing nucleoside triphosphate hydrolases"/>
    <property type="match status" value="1"/>
</dbReference>
<dbReference type="InterPro" id="IPR003593">
    <property type="entry name" value="AAA+_ATPase"/>
</dbReference>
<evidence type="ECO:0000313" key="9">
    <source>
        <dbReference type="Proteomes" id="UP000290289"/>
    </source>
</evidence>
<dbReference type="SMART" id="SM00382">
    <property type="entry name" value="AAA"/>
    <property type="match status" value="1"/>
</dbReference>
<organism evidence="8 9">
    <name type="scientific">Malus domestica</name>
    <name type="common">Apple</name>
    <name type="synonym">Pyrus malus</name>
    <dbReference type="NCBI Taxonomy" id="3750"/>
    <lineage>
        <taxon>Eukaryota</taxon>
        <taxon>Viridiplantae</taxon>
        <taxon>Streptophyta</taxon>
        <taxon>Embryophyta</taxon>
        <taxon>Tracheophyta</taxon>
        <taxon>Spermatophyta</taxon>
        <taxon>Magnoliopsida</taxon>
        <taxon>eudicotyledons</taxon>
        <taxon>Gunneridae</taxon>
        <taxon>Pentapetalae</taxon>
        <taxon>rosids</taxon>
        <taxon>fabids</taxon>
        <taxon>Rosales</taxon>
        <taxon>Rosaceae</taxon>
        <taxon>Amygdaloideae</taxon>
        <taxon>Maleae</taxon>
        <taxon>Malus</taxon>
    </lineage>
</organism>
<dbReference type="Pfam" id="PF20160">
    <property type="entry name" value="C-JID"/>
    <property type="match status" value="1"/>
</dbReference>
<evidence type="ECO:0000256" key="3">
    <source>
        <dbReference type="ARBA" id="ARBA00022737"/>
    </source>
</evidence>